<dbReference type="PANTHER" id="PTHR22916:SF3">
    <property type="entry name" value="UDP-GLCNAC:BETAGAL BETA-1,3-N-ACETYLGLUCOSAMINYLTRANSFERASE-LIKE PROTEIN 1"/>
    <property type="match status" value="1"/>
</dbReference>
<proteinExistence type="predicted"/>
<protein>
    <submittedName>
        <fullName evidence="2">Glycosyltransferase</fullName>
    </submittedName>
</protein>
<name>A0ABR8Y7Q2_9BACT</name>
<dbReference type="EMBL" id="JACSPP010000016">
    <property type="protein sequence ID" value="MBD8040178.1"/>
    <property type="molecule type" value="Genomic_DNA"/>
</dbReference>
<sequence>MKFSVTIPAYKAKFLKECIESVLAQTYKDFELIIVNDASPEDLTSIVKLFDDPRIRYYINETNCGALNVVDNWNKCLSYATGDYIICMGDDDKLLPNCLEEYAKLIEKYPGLGVYHAMTGIIDEDSNLIRMQETRPEREGVYSMLLGRILYRRIQYIGDFLFDRNLLKDNGGFYKLPIAWGSDDISSYIAAKNTGIANMQVIGFLYRDNLQTITNSSNVVYKLKAMMQEETWYKEFLSHEPSKEDIIEYMYWRMSSMNISKFIIRRKLSTIVNDLVNKGFGRAYYYWKNRKEYLINTKLIAYALIETMKRKQITKSKC</sequence>
<reference evidence="2 3" key="1">
    <citation type="submission" date="2020-08" db="EMBL/GenBank/DDBJ databases">
        <title>A Genomic Blueprint of the Chicken Gut Microbiome.</title>
        <authorList>
            <person name="Gilroy R."/>
            <person name="Ravi A."/>
            <person name="Getino M."/>
            <person name="Pursley I."/>
            <person name="Horton D.L."/>
            <person name="Alikhan N.-F."/>
            <person name="Baker D."/>
            <person name="Gharbi K."/>
            <person name="Hall N."/>
            <person name="Watson M."/>
            <person name="Adriaenssens E.M."/>
            <person name="Foster-Nyarko E."/>
            <person name="Jarju S."/>
            <person name="Secka A."/>
            <person name="Antonio M."/>
            <person name="Oren A."/>
            <person name="Chaudhuri R."/>
            <person name="La Ragione R.M."/>
            <person name="Hildebrand F."/>
            <person name="Pallen M.J."/>
        </authorList>
    </citation>
    <scope>NUCLEOTIDE SEQUENCE [LARGE SCALE GENOMIC DNA]</scope>
    <source>
        <strain evidence="2 3">Sa1CVN1</strain>
    </source>
</reference>
<evidence type="ECO:0000313" key="2">
    <source>
        <dbReference type="EMBL" id="MBD8040178.1"/>
    </source>
</evidence>
<feature type="domain" description="Glycosyltransferase 2-like" evidence="1">
    <location>
        <begin position="4"/>
        <end position="141"/>
    </location>
</feature>
<dbReference type="RefSeq" id="WP_191763600.1">
    <property type="nucleotide sequence ID" value="NZ_JACSPP010000016.1"/>
</dbReference>
<gene>
    <name evidence="2" type="ORF">H9625_06915</name>
</gene>
<comment type="caution">
    <text evidence="2">The sequence shown here is derived from an EMBL/GenBank/DDBJ whole genome shotgun (WGS) entry which is preliminary data.</text>
</comment>
<dbReference type="SUPFAM" id="SSF53448">
    <property type="entry name" value="Nucleotide-diphospho-sugar transferases"/>
    <property type="match status" value="1"/>
</dbReference>
<organism evidence="2 3">
    <name type="scientific">Phocaeicola intestinalis</name>
    <dbReference type="NCBI Taxonomy" id="2762212"/>
    <lineage>
        <taxon>Bacteria</taxon>
        <taxon>Pseudomonadati</taxon>
        <taxon>Bacteroidota</taxon>
        <taxon>Bacteroidia</taxon>
        <taxon>Bacteroidales</taxon>
        <taxon>Bacteroidaceae</taxon>
        <taxon>Phocaeicola</taxon>
    </lineage>
</organism>
<dbReference type="Proteomes" id="UP000620874">
    <property type="component" value="Unassembled WGS sequence"/>
</dbReference>
<dbReference type="Pfam" id="PF00535">
    <property type="entry name" value="Glycos_transf_2"/>
    <property type="match status" value="1"/>
</dbReference>
<accession>A0ABR8Y7Q2</accession>
<keyword evidence="3" id="KW-1185">Reference proteome</keyword>
<dbReference type="InterPro" id="IPR029044">
    <property type="entry name" value="Nucleotide-diphossugar_trans"/>
</dbReference>
<evidence type="ECO:0000313" key="3">
    <source>
        <dbReference type="Proteomes" id="UP000620874"/>
    </source>
</evidence>
<evidence type="ECO:0000259" key="1">
    <source>
        <dbReference type="Pfam" id="PF00535"/>
    </source>
</evidence>
<dbReference type="InterPro" id="IPR001173">
    <property type="entry name" value="Glyco_trans_2-like"/>
</dbReference>
<dbReference type="Gene3D" id="3.90.550.10">
    <property type="entry name" value="Spore Coat Polysaccharide Biosynthesis Protein SpsA, Chain A"/>
    <property type="match status" value="1"/>
</dbReference>
<dbReference type="PANTHER" id="PTHR22916">
    <property type="entry name" value="GLYCOSYLTRANSFERASE"/>
    <property type="match status" value="1"/>
</dbReference>